<feature type="coiled-coil region" evidence="1">
    <location>
        <begin position="72"/>
        <end position="99"/>
    </location>
</feature>
<evidence type="ECO:0000313" key="3">
    <source>
        <dbReference type="EMBL" id="KAE9386100.1"/>
    </source>
</evidence>
<dbReference type="InterPro" id="IPR059179">
    <property type="entry name" value="MLKL-like_MCAfunc"/>
</dbReference>
<dbReference type="EMBL" id="ML769912">
    <property type="protein sequence ID" value="KAE9386100.1"/>
    <property type="molecule type" value="Genomic_DNA"/>
</dbReference>
<evidence type="ECO:0008006" key="5">
    <source>
        <dbReference type="Google" id="ProtNLM"/>
    </source>
</evidence>
<dbReference type="CDD" id="cd21037">
    <property type="entry name" value="MLKL_NTD"/>
    <property type="match status" value="1"/>
</dbReference>
<dbReference type="OrthoDB" id="3064467at2759"/>
<proteinExistence type="predicted"/>
<accession>A0A6A4GL57</accession>
<reference evidence="3" key="1">
    <citation type="journal article" date="2019" name="Environ. Microbiol.">
        <title>Fungal ecological strategies reflected in gene transcription - a case study of two litter decomposers.</title>
        <authorList>
            <person name="Barbi F."/>
            <person name="Kohler A."/>
            <person name="Barry K."/>
            <person name="Baskaran P."/>
            <person name="Daum C."/>
            <person name="Fauchery L."/>
            <person name="Ihrmark K."/>
            <person name="Kuo A."/>
            <person name="LaButti K."/>
            <person name="Lipzen A."/>
            <person name="Morin E."/>
            <person name="Grigoriev I.V."/>
            <person name="Henrissat B."/>
            <person name="Lindahl B."/>
            <person name="Martin F."/>
        </authorList>
    </citation>
    <scope>NUCLEOTIDE SEQUENCE</scope>
    <source>
        <strain evidence="3">JB14</strain>
    </source>
</reference>
<organism evidence="3 4">
    <name type="scientific">Gymnopus androsaceus JB14</name>
    <dbReference type="NCBI Taxonomy" id="1447944"/>
    <lineage>
        <taxon>Eukaryota</taxon>
        <taxon>Fungi</taxon>
        <taxon>Dikarya</taxon>
        <taxon>Basidiomycota</taxon>
        <taxon>Agaricomycotina</taxon>
        <taxon>Agaricomycetes</taxon>
        <taxon>Agaricomycetidae</taxon>
        <taxon>Agaricales</taxon>
        <taxon>Marasmiineae</taxon>
        <taxon>Omphalotaceae</taxon>
        <taxon>Gymnopus</taxon>
    </lineage>
</organism>
<sequence length="307" mass="34344">MSKLIHKFKSLSGKAHSQGGRYPIRCRLESPQAGSRKRGKIKRTSQDFGQSTTRLLQILNGIVSTSGGKPMNDELYQHVKEFQQNYSDLEDILQTLEKLAQRPTLKAFWHAERDGKVLAGFKEKSDRFVTSLNLHVSLEVLHLILAGTDTRQNATITYESIKLATPMAPGVFTGRDELVTDGVDKLCQGDHAHLAIMGAGGMGKTSLALHIMEHAIVREKFQEKTYFVPCEMMPDAPSLIQGLLQVMELSTPEGKNGYGILEAYLQSSQEPYCLCWITLRPHGTLPQTKMLFRISLKKYVDRGKSQP</sequence>
<evidence type="ECO:0000256" key="2">
    <source>
        <dbReference type="SAM" id="MobiDB-lite"/>
    </source>
</evidence>
<name>A0A6A4GL57_9AGAR</name>
<dbReference type="AlphaFoldDB" id="A0A6A4GL57"/>
<evidence type="ECO:0000256" key="1">
    <source>
        <dbReference type="SAM" id="Coils"/>
    </source>
</evidence>
<dbReference type="Proteomes" id="UP000799118">
    <property type="component" value="Unassembled WGS sequence"/>
</dbReference>
<gene>
    <name evidence="3" type="ORF">BT96DRAFT_981862</name>
</gene>
<protein>
    <recommendedName>
        <fullName evidence="5">NACHT domain-containing protein</fullName>
    </recommendedName>
</protein>
<dbReference type="SUPFAM" id="SSF52540">
    <property type="entry name" value="P-loop containing nucleoside triphosphate hydrolases"/>
    <property type="match status" value="1"/>
</dbReference>
<keyword evidence="4" id="KW-1185">Reference proteome</keyword>
<evidence type="ECO:0000313" key="4">
    <source>
        <dbReference type="Proteomes" id="UP000799118"/>
    </source>
</evidence>
<dbReference type="InterPro" id="IPR027417">
    <property type="entry name" value="P-loop_NTPase"/>
</dbReference>
<keyword evidence="1" id="KW-0175">Coiled coil</keyword>
<feature type="region of interest" description="Disordered" evidence="2">
    <location>
        <begin position="29"/>
        <end position="48"/>
    </location>
</feature>
<dbReference type="Gene3D" id="3.40.50.300">
    <property type="entry name" value="P-loop containing nucleotide triphosphate hydrolases"/>
    <property type="match status" value="1"/>
</dbReference>